<feature type="transmembrane region" description="Helical" evidence="1">
    <location>
        <begin position="375"/>
        <end position="399"/>
    </location>
</feature>
<dbReference type="EMBL" id="QUSY01000001">
    <property type="protein sequence ID" value="RHY35483.1"/>
    <property type="molecule type" value="Genomic_DNA"/>
</dbReference>
<keyword evidence="1" id="KW-0472">Membrane</keyword>
<dbReference type="PANTHER" id="PTHR31414:SF18">
    <property type="entry name" value="TRANSMEMBRANE PROTEIN-RELATED"/>
    <property type="match status" value="1"/>
</dbReference>
<feature type="transmembrane region" description="Helical" evidence="1">
    <location>
        <begin position="616"/>
        <end position="642"/>
    </location>
</feature>
<feature type="transmembrane region" description="Helical" evidence="1">
    <location>
        <begin position="906"/>
        <end position="931"/>
    </location>
</feature>
<accession>A0A418BB42</accession>
<keyword evidence="1" id="KW-0812">Transmembrane</keyword>
<feature type="transmembrane region" description="Helical" evidence="1">
    <location>
        <begin position="580"/>
        <end position="604"/>
    </location>
</feature>
<dbReference type="VEuPathDB" id="FungiDB:H310_04506"/>
<name>A0A418BB42_9STRA</name>
<proteinExistence type="predicted"/>
<dbReference type="InterPro" id="IPR040283">
    <property type="entry name" value="DDB_G0292058-like"/>
</dbReference>
<dbReference type="AlphaFoldDB" id="A0A418BB42"/>
<evidence type="ECO:0000313" key="3">
    <source>
        <dbReference type="Proteomes" id="UP000285060"/>
    </source>
</evidence>
<keyword evidence="1" id="KW-1133">Transmembrane helix</keyword>
<dbReference type="Proteomes" id="UP000285060">
    <property type="component" value="Unassembled WGS sequence"/>
</dbReference>
<sequence length="950" mass="103406">MLLASKQKYFSCLVHSTHIDVLGQVRRAAILIQAAWRHFQSVQLLPSNSLDSRTIQGRFWRVYSRVYRIRLLVLANRLRRSRQTLAMTPHVKEVYPILVAKWFNVKPANPTSRRATAAKASMQLVLRAAATAAATVALFGANPAAATNPLEYSHHASLRRLVDVPEVNNETLDSAKKFSQDALKFLTNLRGGDPTFYANLITTVQILMCDEQCAKDGHADTAETNAVWTGPDEGIAPYFRFVSKDSKLALKNETGACIHVARPTGVVAANYAKGLCEVKPNCYWAPIDETALTDRGPKYSTLQGPQPPDGAYRISDAKAFVQTYAKGFGAVVVPSIILLVLSILSILLFILCRCCCNKCGGRNGKPGGYNCMEKFLPILFYLLFAIAILVLAALSYVYYGIVTTSVSKIFEIMLALIDTITTWVASLLSPLKHIGDNVVLSSSKISTQLDNSGFIETGLSGIMNQLTAFEAQTYGVTLPLHCVVGHDLFCTACQACTNINTQINTVSTQIDAAAGAGVKSLKETRSSIKSLLIGASDTIQDVVKMAVTTQDTLMDTLKSNTAPVVDIQTQWNSNTAVTKYGIIALFALAIVVIVLGLLGILFGLTPLRCLVVIMHVAYIIAFIAIIITFILSAVFLAVSVLLGDICQVSDVISGNWTIALGEDAKIVDACFKNESLVDVMKLSDQFAFADKIQFPTIDLGTMLDFSSFTAFSQTIGSTTTSTFSFDPAAIQQFVNALNSQTNVNAGGCVVADGHYTDANILTPWTANSDAAPSTTAETYMQTRYTPKNAQCNSRPMQCMASSATCHYSDFVTEIWRNASTLRIIQRDAAVFVTNMTTSMNNLVGYVDTFKANVTSLTTTLTGIGNDLGSSLIADVNLIKARMRCAFVADTYKQLTDEFCVNMVPSFLMISLFLFLMGIFLIPVIITLIIMVKRLRHKHTGGAAEMDTKYK</sequence>
<gene>
    <name evidence="2" type="ORF">DYB32_000054</name>
</gene>
<feature type="transmembrane region" description="Helical" evidence="1">
    <location>
        <begin position="328"/>
        <end position="354"/>
    </location>
</feature>
<evidence type="ECO:0000256" key="1">
    <source>
        <dbReference type="SAM" id="Phobius"/>
    </source>
</evidence>
<reference evidence="2 3" key="1">
    <citation type="submission" date="2018-08" db="EMBL/GenBank/DDBJ databases">
        <title>Aphanomyces genome sequencing and annotation.</title>
        <authorList>
            <person name="Minardi D."/>
            <person name="Oidtmann B."/>
            <person name="Van Der Giezen M."/>
            <person name="Studholme D.J."/>
        </authorList>
    </citation>
    <scope>NUCLEOTIDE SEQUENCE [LARGE SCALE GENOMIC DNA]</scope>
    <source>
        <strain evidence="2 3">NJM0002</strain>
    </source>
</reference>
<comment type="caution">
    <text evidence="2">The sequence shown here is derived from an EMBL/GenBank/DDBJ whole genome shotgun (WGS) entry which is preliminary data.</text>
</comment>
<keyword evidence="3" id="KW-1185">Reference proteome</keyword>
<dbReference type="VEuPathDB" id="FungiDB:H310_04507"/>
<evidence type="ECO:0000313" key="2">
    <source>
        <dbReference type="EMBL" id="RHY35483.1"/>
    </source>
</evidence>
<dbReference type="PANTHER" id="PTHR31414">
    <property type="entry name" value="TRANSMEMBRANE PROTEIN DDB_G0292058"/>
    <property type="match status" value="1"/>
</dbReference>
<organism evidence="2 3">
    <name type="scientific">Aphanomyces invadans</name>
    <dbReference type="NCBI Taxonomy" id="157072"/>
    <lineage>
        <taxon>Eukaryota</taxon>
        <taxon>Sar</taxon>
        <taxon>Stramenopiles</taxon>
        <taxon>Oomycota</taxon>
        <taxon>Saprolegniomycetes</taxon>
        <taxon>Saprolegniales</taxon>
        <taxon>Verrucalvaceae</taxon>
        <taxon>Aphanomyces</taxon>
    </lineage>
</organism>
<dbReference type="GO" id="GO:0016020">
    <property type="term" value="C:membrane"/>
    <property type="evidence" value="ECO:0007669"/>
    <property type="project" value="TreeGrafter"/>
</dbReference>
<protein>
    <submittedName>
        <fullName evidence="2">Uncharacterized protein</fullName>
    </submittedName>
</protein>